<name>A0A183CI43_GLOPA</name>
<evidence type="ECO:0000313" key="6">
    <source>
        <dbReference type="WBParaSite" id="GPLIN_001254900"/>
    </source>
</evidence>
<dbReference type="GO" id="GO:0005524">
    <property type="term" value="F:ATP binding"/>
    <property type="evidence" value="ECO:0007669"/>
    <property type="project" value="InterPro"/>
</dbReference>
<reference evidence="6" key="2">
    <citation type="submission" date="2016-06" db="UniProtKB">
        <authorList>
            <consortium name="WormBaseParasite"/>
        </authorList>
    </citation>
    <scope>IDENTIFICATION</scope>
</reference>
<dbReference type="Gene3D" id="3.40.50.300">
    <property type="entry name" value="P-loop containing nucleotide triphosphate hydrolases"/>
    <property type="match status" value="1"/>
</dbReference>
<dbReference type="AlphaFoldDB" id="A0A183CI43"/>
<dbReference type="GO" id="GO:0019205">
    <property type="term" value="F:nucleobase-containing compound kinase activity"/>
    <property type="evidence" value="ECO:0007669"/>
    <property type="project" value="InterPro"/>
</dbReference>
<proteinExistence type="inferred from homology"/>
<dbReference type="InterPro" id="IPR000850">
    <property type="entry name" value="Adenylat/UMP-CMP_kin"/>
</dbReference>
<reference evidence="5" key="1">
    <citation type="submission" date="2014-05" db="EMBL/GenBank/DDBJ databases">
        <title>The genome and life-stage specific transcriptomes of Globodera pallida elucidate key aspects of plant parasitism by a cyst nematode.</title>
        <authorList>
            <person name="Cotton J.A."/>
            <person name="Lilley C.J."/>
            <person name="Jones L.M."/>
            <person name="Kikuchi T."/>
            <person name="Reid A.J."/>
            <person name="Thorpe P."/>
            <person name="Tsai I.J."/>
            <person name="Beasley H."/>
            <person name="Blok V."/>
            <person name="Cock P.J.A."/>
            <person name="Van den Akker S.E."/>
            <person name="Holroyd N."/>
            <person name="Hunt M."/>
            <person name="Mantelin S."/>
            <person name="Naghra H."/>
            <person name="Pain A."/>
            <person name="Palomares-Rius J.E."/>
            <person name="Zarowiecki M."/>
            <person name="Berriman M."/>
            <person name="Jones J.T."/>
            <person name="Urwin P.E."/>
        </authorList>
    </citation>
    <scope>NUCLEOTIDE SEQUENCE [LARGE SCALE GENOMIC DNA]</scope>
    <source>
        <strain evidence="5">Lindley</strain>
    </source>
</reference>
<dbReference type="Proteomes" id="UP000050741">
    <property type="component" value="Unassembled WGS sequence"/>
</dbReference>
<keyword evidence="5" id="KW-1185">Reference proteome</keyword>
<evidence type="ECO:0000256" key="4">
    <source>
        <dbReference type="RuleBase" id="RU003330"/>
    </source>
</evidence>
<dbReference type="CDD" id="cd01428">
    <property type="entry name" value="ADK"/>
    <property type="match status" value="1"/>
</dbReference>
<evidence type="ECO:0000256" key="2">
    <source>
        <dbReference type="ARBA" id="ARBA00022741"/>
    </source>
</evidence>
<evidence type="ECO:0000313" key="5">
    <source>
        <dbReference type="Proteomes" id="UP000050741"/>
    </source>
</evidence>
<dbReference type="PANTHER" id="PTHR23359">
    <property type="entry name" value="NUCLEOTIDE KINASE"/>
    <property type="match status" value="1"/>
</dbReference>
<dbReference type="Pfam" id="PF00406">
    <property type="entry name" value="ADK"/>
    <property type="match status" value="1"/>
</dbReference>
<dbReference type="InterPro" id="IPR027417">
    <property type="entry name" value="P-loop_NTPase"/>
</dbReference>
<keyword evidence="1 4" id="KW-0808">Transferase</keyword>
<dbReference type="PRINTS" id="PR00094">
    <property type="entry name" value="ADENYLTKNASE"/>
</dbReference>
<dbReference type="WBParaSite" id="GPLIN_001254900">
    <property type="protein sequence ID" value="GPLIN_001254900"/>
    <property type="gene ID" value="GPLIN_001254900"/>
</dbReference>
<keyword evidence="3 4" id="KW-0418">Kinase</keyword>
<comment type="similarity">
    <text evidence="4">Belongs to the adenylate kinase family.</text>
</comment>
<accession>A0A183CI43</accession>
<keyword evidence="2" id="KW-0547">Nucleotide-binding</keyword>
<organism evidence="5 6">
    <name type="scientific">Globodera pallida</name>
    <name type="common">Potato cyst nematode worm</name>
    <name type="synonym">Heterodera pallida</name>
    <dbReference type="NCBI Taxonomy" id="36090"/>
    <lineage>
        <taxon>Eukaryota</taxon>
        <taxon>Metazoa</taxon>
        <taxon>Ecdysozoa</taxon>
        <taxon>Nematoda</taxon>
        <taxon>Chromadorea</taxon>
        <taxon>Rhabditida</taxon>
        <taxon>Tylenchina</taxon>
        <taxon>Tylenchomorpha</taxon>
        <taxon>Tylenchoidea</taxon>
        <taxon>Heteroderidae</taxon>
        <taxon>Heteroderinae</taxon>
        <taxon>Globodera</taxon>
    </lineage>
</organism>
<sequence length="100" mass="10663">MAPLSERKIDLPIIFIVGGPGCGKGTQCERIVQKFDFTHLSSGDLLRNEVNSGSELGKQLKETMDAGGLVPLDKVLAIVKAAMLKECETSKGFLIDDATG</sequence>
<dbReference type="SUPFAM" id="SSF52540">
    <property type="entry name" value="P-loop containing nucleoside triphosphate hydrolases"/>
    <property type="match status" value="1"/>
</dbReference>
<evidence type="ECO:0000256" key="3">
    <source>
        <dbReference type="ARBA" id="ARBA00022777"/>
    </source>
</evidence>
<evidence type="ECO:0000256" key="1">
    <source>
        <dbReference type="ARBA" id="ARBA00022679"/>
    </source>
</evidence>
<protein>
    <submittedName>
        <fullName evidence="6">Adenylate kinase</fullName>
    </submittedName>
</protein>
<dbReference type="GO" id="GO:0006139">
    <property type="term" value="P:nucleobase-containing compound metabolic process"/>
    <property type="evidence" value="ECO:0007669"/>
    <property type="project" value="InterPro"/>
</dbReference>